<dbReference type="Gene3D" id="2.60.120.1440">
    <property type="match status" value="1"/>
</dbReference>
<evidence type="ECO:0000259" key="2">
    <source>
        <dbReference type="Pfam" id="PF04773"/>
    </source>
</evidence>
<dbReference type="PIRSF" id="PIRSF018266">
    <property type="entry name" value="FecR"/>
    <property type="match status" value="1"/>
</dbReference>
<gene>
    <name evidence="4" type="ORF">H8S64_10610</name>
</gene>
<sequence>MYKISRILLKYFTFGTNDEETRELERWRKESDRHEVLFRKIGSPDYLQQAMDPLHKKVLQEQWFLLDKKIRYKRRRKRMAFIIPAAVAVILSMVCMLVYTYTKQEEPVKKENLVNNESFVHSKAVIYLAEGGKLVVFKDSVLKMNVTEAPVENRLDTVAFLAQEVENLSMNKHRLEVPRGGEYVARLEDGTVVHMDAMSTLVIPQKFSKDCREVELIGHAYFSVAKDSTRPFVVRSGDLKVKVLGTEFDFNTYQGDIATTTLVRGSVEVAYLQSVYRLKPNQQAKVDSEGKIVVSDVDVYPYVAWKEERIVFINQTLGEIMRVLERWYSMEVVFLSNDIKQECFTLDIEKYGEINPVLKSIEKTNKVYFELVGNQILVYRK</sequence>
<dbReference type="Proteomes" id="UP000646484">
    <property type="component" value="Unassembled WGS sequence"/>
</dbReference>
<keyword evidence="1" id="KW-0472">Membrane</keyword>
<feature type="transmembrane region" description="Helical" evidence="1">
    <location>
        <begin position="79"/>
        <end position="101"/>
    </location>
</feature>
<dbReference type="InterPro" id="IPR032508">
    <property type="entry name" value="FecR_C"/>
</dbReference>
<dbReference type="Pfam" id="PF16344">
    <property type="entry name" value="FecR_C"/>
    <property type="match status" value="1"/>
</dbReference>
<dbReference type="PANTHER" id="PTHR30273">
    <property type="entry name" value="PERIPLASMIC SIGNAL SENSOR AND SIGMA FACTOR ACTIVATOR FECR-RELATED"/>
    <property type="match status" value="1"/>
</dbReference>
<keyword evidence="1" id="KW-0812">Transmembrane</keyword>
<dbReference type="InterPro" id="IPR012373">
    <property type="entry name" value="Ferrdict_sens_TM"/>
</dbReference>
<comment type="caution">
    <text evidence="4">The sequence shown here is derived from an EMBL/GenBank/DDBJ whole genome shotgun (WGS) entry which is preliminary data.</text>
</comment>
<keyword evidence="5" id="KW-1185">Reference proteome</keyword>
<dbReference type="Gene3D" id="3.55.50.30">
    <property type="match status" value="1"/>
</dbReference>
<dbReference type="EMBL" id="JACOOH010000004">
    <property type="protein sequence ID" value="MBC5621550.1"/>
    <property type="molecule type" value="Genomic_DNA"/>
</dbReference>
<feature type="domain" description="Protein FecR C-terminal" evidence="3">
    <location>
        <begin position="309"/>
        <end position="378"/>
    </location>
</feature>
<dbReference type="InterPro" id="IPR006860">
    <property type="entry name" value="FecR"/>
</dbReference>
<keyword evidence="1" id="KW-1133">Transmembrane helix</keyword>
<evidence type="ECO:0000313" key="4">
    <source>
        <dbReference type="EMBL" id="MBC5621550.1"/>
    </source>
</evidence>
<feature type="domain" description="FecR protein" evidence="2">
    <location>
        <begin position="175"/>
        <end position="268"/>
    </location>
</feature>
<evidence type="ECO:0000313" key="5">
    <source>
        <dbReference type="Proteomes" id="UP000646484"/>
    </source>
</evidence>
<proteinExistence type="predicted"/>
<dbReference type="Pfam" id="PF04773">
    <property type="entry name" value="FecR"/>
    <property type="match status" value="1"/>
</dbReference>
<reference evidence="4 5" key="1">
    <citation type="submission" date="2020-08" db="EMBL/GenBank/DDBJ databases">
        <title>Genome public.</title>
        <authorList>
            <person name="Liu C."/>
            <person name="Sun Q."/>
        </authorList>
    </citation>
    <scope>NUCLEOTIDE SEQUENCE [LARGE SCALE GENOMIC DNA]</scope>
    <source>
        <strain evidence="4 5">NSJ-56</strain>
    </source>
</reference>
<accession>A0ABR7D214</accession>
<dbReference type="PANTHER" id="PTHR30273:SF2">
    <property type="entry name" value="PROTEIN FECR"/>
    <property type="match status" value="1"/>
</dbReference>
<name>A0ABR7D214_9BACT</name>
<protein>
    <submittedName>
        <fullName evidence="4">DUF4974 domain-containing protein</fullName>
    </submittedName>
</protein>
<evidence type="ECO:0000259" key="3">
    <source>
        <dbReference type="Pfam" id="PF16344"/>
    </source>
</evidence>
<dbReference type="RefSeq" id="WP_186976034.1">
    <property type="nucleotide sequence ID" value="NZ_JACOOH010000004.1"/>
</dbReference>
<organism evidence="4 5">
    <name type="scientific">Butyricimonas hominis</name>
    <dbReference type="NCBI Taxonomy" id="2763032"/>
    <lineage>
        <taxon>Bacteria</taxon>
        <taxon>Pseudomonadati</taxon>
        <taxon>Bacteroidota</taxon>
        <taxon>Bacteroidia</taxon>
        <taxon>Bacteroidales</taxon>
        <taxon>Odoribacteraceae</taxon>
        <taxon>Butyricimonas</taxon>
    </lineage>
</organism>
<evidence type="ECO:0000256" key="1">
    <source>
        <dbReference type="SAM" id="Phobius"/>
    </source>
</evidence>